<accession>A0A8J7U2W7</accession>
<keyword evidence="1" id="KW-1133">Transmembrane helix</keyword>
<protein>
    <submittedName>
        <fullName evidence="2">Uncharacterized protein</fullName>
    </submittedName>
</protein>
<keyword evidence="1" id="KW-0812">Transmembrane</keyword>
<sequence>MPWRRVGNQVAPFLFAGVSCLLLVALFVQGKLGLYTPRVGFIDSAMNQEIRDVLPRDRVTLVITRDMCQGKNSVTLEDLVRYLGLEQATLACSLEVEQPSLFLSPGVKRPSNRGAKVRKRVGEKVTLCLN</sequence>
<evidence type="ECO:0000313" key="3">
    <source>
        <dbReference type="Proteomes" id="UP000664417"/>
    </source>
</evidence>
<dbReference type="PROSITE" id="PS51257">
    <property type="entry name" value="PROKAR_LIPOPROTEIN"/>
    <property type="match status" value="1"/>
</dbReference>
<proteinExistence type="predicted"/>
<gene>
    <name evidence="2" type="ORF">J3U88_14805</name>
</gene>
<organism evidence="2 3">
    <name type="scientific">Acanthopleuribacter pedis</name>
    <dbReference type="NCBI Taxonomy" id="442870"/>
    <lineage>
        <taxon>Bacteria</taxon>
        <taxon>Pseudomonadati</taxon>
        <taxon>Acidobacteriota</taxon>
        <taxon>Holophagae</taxon>
        <taxon>Acanthopleuribacterales</taxon>
        <taxon>Acanthopleuribacteraceae</taxon>
        <taxon>Acanthopleuribacter</taxon>
    </lineage>
</organism>
<feature type="transmembrane region" description="Helical" evidence="1">
    <location>
        <begin position="6"/>
        <end position="28"/>
    </location>
</feature>
<dbReference type="RefSeq" id="WP_207859650.1">
    <property type="nucleotide sequence ID" value="NZ_JAFREP010000014.1"/>
</dbReference>
<dbReference type="EMBL" id="JAFREP010000014">
    <property type="protein sequence ID" value="MBO1319743.1"/>
    <property type="molecule type" value="Genomic_DNA"/>
</dbReference>
<dbReference type="Proteomes" id="UP000664417">
    <property type="component" value="Unassembled WGS sequence"/>
</dbReference>
<evidence type="ECO:0000256" key="1">
    <source>
        <dbReference type="SAM" id="Phobius"/>
    </source>
</evidence>
<dbReference type="AlphaFoldDB" id="A0A8J7U2W7"/>
<keyword evidence="3" id="KW-1185">Reference proteome</keyword>
<name>A0A8J7U2W7_9BACT</name>
<keyword evidence="1" id="KW-0472">Membrane</keyword>
<reference evidence="2" key="1">
    <citation type="submission" date="2021-03" db="EMBL/GenBank/DDBJ databases">
        <authorList>
            <person name="Wang G."/>
        </authorList>
    </citation>
    <scope>NUCLEOTIDE SEQUENCE</scope>
    <source>
        <strain evidence="2">KCTC 12899</strain>
    </source>
</reference>
<evidence type="ECO:0000313" key="2">
    <source>
        <dbReference type="EMBL" id="MBO1319743.1"/>
    </source>
</evidence>
<comment type="caution">
    <text evidence="2">The sequence shown here is derived from an EMBL/GenBank/DDBJ whole genome shotgun (WGS) entry which is preliminary data.</text>
</comment>